<feature type="compositionally biased region" description="Low complexity" evidence="1">
    <location>
        <begin position="247"/>
        <end position="278"/>
    </location>
</feature>
<evidence type="ECO:0000256" key="1">
    <source>
        <dbReference type="SAM" id="MobiDB-lite"/>
    </source>
</evidence>
<accession>A0ABN4XEF8</accession>
<feature type="chain" id="PRO_5047282632" evidence="2">
    <location>
        <begin position="19"/>
        <end position="287"/>
    </location>
</feature>
<sequence length="287" mass="29580">MLRLTFVLALICPLPAMAELVPCETSIRGKTYSYVYDADNAALKESRSLREKLFGEKGEVTCPALVTLRALTPEMDDKSRAPFCLQWDKEAETYLGYDRGERDAYGLCRKPSKSICERLKGTAKAAGDLRDEAESAVGDAASKVLGKKIGGMIVSDQAGNLQKKLRDAGLGVLAGASAPALAATAVVVGGAIYICSDTGAEAVGLEADPVEPISDGKELLGSKLPKTHLPAGVAGAPMRPVETETLPAAPDANAPDASEGASQSPAPASSNAAPVGAPDITADPAAN</sequence>
<name>A0ABN4XEF8_9RHOB</name>
<keyword evidence="2" id="KW-0732">Signal</keyword>
<organism evidence="3 4">
    <name type="scientific">Thioclava nitratireducens</name>
    <dbReference type="NCBI Taxonomy" id="1915078"/>
    <lineage>
        <taxon>Bacteria</taxon>
        <taxon>Pseudomonadati</taxon>
        <taxon>Pseudomonadota</taxon>
        <taxon>Alphaproteobacteria</taxon>
        <taxon>Rhodobacterales</taxon>
        <taxon>Paracoccaceae</taxon>
        <taxon>Thioclava</taxon>
    </lineage>
</organism>
<protein>
    <submittedName>
        <fullName evidence="3">Uncharacterized protein</fullName>
    </submittedName>
</protein>
<feature type="signal peptide" evidence="2">
    <location>
        <begin position="1"/>
        <end position="18"/>
    </location>
</feature>
<keyword evidence="4" id="KW-1185">Reference proteome</keyword>
<dbReference type="Proteomes" id="UP000185622">
    <property type="component" value="Chromosome"/>
</dbReference>
<gene>
    <name evidence="3" type="ORF">BMG03_07690</name>
</gene>
<evidence type="ECO:0000256" key="2">
    <source>
        <dbReference type="SAM" id="SignalP"/>
    </source>
</evidence>
<reference evidence="3 4" key="1">
    <citation type="submission" date="2017-01" db="EMBL/GenBank/DDBJ databases">
        <title>The complete genome sequence of a sulfur-oxidizing marine bacterium Thioclava sp. 25B10_4T.</title>
        <authorList>
            <person name="Liu Y."/>
            <person name="Lai Q."/>
            <person name="Shao Z."/>
        </authorList>
    </citation>
    <scope>NUCLEOTIDE SEQUENCE [LARGE SCALE GENOMIC DNA]</scope>
    <source>
        <strain evidence="3 4">25B10_4</strain>
    </source>
</reference>
<evidence type="ECO:0000313" key="3">
    <source>
        <dbReference type="EMBL" id="AQS47693.1"/>
    </source>
</evidence>
<feature type="region of interest" description="Disordered" evidence="1">
    <location>
        <begin position="216"/>
        <end position="287"/>
    </location>
</feature>
<proteinExistence type="predicted"/>
<evidence type="ECO:0000313" key="4">
    <source>
        <dbReference type="Proteomes" id="UP000185622"/>
    </source>
</evidence>
<dbReference type="EMBL" id="CP019437">
    <property type="protein sequence ID" value="AQS47693.1"/>
    <property type="molecule type" value="Genomic_DNA"/>
</dbReference>
<dbReference type="RefSeq" id="WP_075774371.1">
    <property type="nucleotide sequence ID" value="NZ_CP019437.1"/>
</dbReference>